<dbReference type="EMBL" id="JABFAB010234638">
    <property type="protein sequence ID" value="MBA0669947.1"/>
    <property type="molecule type" value="Genomic_DNA"/>
</dbReference>
<dbReference type="GO" id="GO:0016740">
    <property type="term" value="F:transferase activity"/>
    <property type="evidence" value="ECO:0007669"/>
    <property type="project" value="InterPro"/>
</dbReference>
<dbReference type="OrthoDB" id="630188at2759"/>
<gene>
    <name evidence="3" type="ORF">Goklo_029415</name>
</gene>
<evidence type="ECO:0000313" key="4">
    <source>
        <dbReference type="Proteomes" id="UP000593573"/>
    </source>
</evidence>
<dbReference type="InterPro" id="IPR026057">
    <property type="entry name" value="TBL_C"/>
</dbReference>
<evidence type="ECO:0000256" key="1">
    <source>
        <dbReference type="ARBA" id="ARBA00007727"/>
    </source>
</evidence>
<evidence type="ECO:0000259" key="2">
    <source>
        <dbReference type="Pfam" id="PF13839"/>
    </source>
</evidence>
<name>A0A7J8W4E4_9ROSI</name>
<organism evidence="3 4">
    <name type="scientific">Gossypium klotzschianum</name>
    <dbReference type="NCBI Taxonomy" id="34286"/>
    <lineage>
        <taxon>Eukaryota</taxon>
        <taxon>Viridiplantae</taxon>
        <taxon>Streptophyta</taxon>
        <taxon>Embryophyta</taxon>
        <taxon>Tracheophyta</taxon>
        <taxon>Spermatophyta</taxon>
        <taxon>Magnoliopsida</taxon>
        <taxon>eudicotyledons</taxon>
        <taxon>Gunneridae</taxon>
        <taxon>Pentapetalae</taxon>
        <taxon>rosids</taxon>
        <taxon>malvids</taxon>
        <taxon>Malvales</taxon>
        <taxon>Malvaceae</taxon>
        <taxon>Malvoideae</taxon>
        <taxon>Gossypium</taxon>
    </lineage>
</organism>
<feature type="non-terminal residue" evidence="3">
    <location>
        <position position="201"/>
    </location>
</feature>
<reference evidence="3 4" key="1">
    <citation type="journal article" date="2019" name="Genome Biol. Evol.">
        <title>Insights into the evolution of the New World diploid cottons (Gossypium, subgenus Houzingenia) based on genome sequencing.</title>
        <authorList>
            <person name="Grover C.E."/>
            <person name="Arick M.A. 2nd"/>
            <person name="Thrash A."/>
            <person name="Conover J.L."/>
            <person name="Sanders W.S."/>
            <person name="Peterson D.G."/>
            <person name="Frelichowski J.E."/>
            <person name="Scheffler J.A."/>
            <person name="Scheffler B.E."/>
            <person name="Wendel J.F."/>
        </authorList>
    </citation>
    <scope>NUCLEOTIDE SEQUENCE [LARGE SCALE GENOMIC DNA]</scope>
    <source>
        <strain evidence="3">57</strain>
        <tissue evidence="3">Leaf</tissue>
    </source>
</reference>
<comment type="similarity">
    <text evidence="1">Belongs to the PC-esterase family. TBL subfamily.</text>
</comment>
<sequence>KASISSFTTHPQFLRFKPIDANPTHLQPAIPHAVTPMGHGFTTQMRDLIDTTRYQHWYFPDLSVSKLVNLKQIRPSSIFNSAGFVGDSLNRNMFVSLFCTLKRVSNDVKKWRPARADRGFTFLHYNLTIGDSRHRNGKPDSWSKAALKEEMPRRFHVNLAICKGKFVWESEQNMLCTKLTTQGWMNSIDKRRASVSLTETR</sequence>
<protein>
    <recommendedName>
        <fullName evidence="2">Trichome birefringence-like C-terminal domain-containing protein</fullName>
    </recommendedName>
</protein>
<dbReference type="Pfam" id="PF13839">
    <property type="entry name" value="PC-Esterase"/>
    <property type="match status" value="1"/>
</dbReference>
<comment type="caution">
    <text evidence="3">The sequence shown here is derived from an EMBL/GenBank/DDBJ whole genome shotgun (WGS) entry which is preliminary data.</text>
</comment>
<dbReference type="AlphaFoldDB" id="A0A7J8W4E4"/>
<evidence type="ECO:0000313" key="3">
    <source>
        <dbReference type="EMBL" id="MBA0669947.1"/>
    </source>
</evidence>
<dbReference type="Proteomes" id="UP000593573">
    <property type="component" value="Unassembled WGS sequence"/>
</dbReference>
<accession>A0A7J8W4E4</accession>
<keyword evidence="4" id="KW-1185">Reference proteome</keyword>
<proteinExistence type="inferred from homology"/>
<feature type="non-terminal residue" evidence="3">
    <location>
        <position position="1"/>
    </location>
</feature>
<feature type="domain" description="Trichome birefringence-like C-terminal" evidence="2">
    <location>
        <begin position="83"/>
        <end position="130"/>
    </location>
</feature>